<feature type="domain" description="DAHP synthetase I/KDSA" evidence="7">
    <location>
        <begin position="9"/>
        <end position="272"/>
    </location>
</feature>
<reference evidence="8" key="1">
    <citation type="submission" date="2018-06" db="EMBL/GenBank/DDBJ databases">
        <authorList>
            <person name="Zhirakovskaya E."/>
        </authorList>
    </citation>
    <scope>NUCLEOTIDE SEQUENCE</scope>
</reference>
<evidence type="ECO:0000256" key="3">
    <source>
        <dbReference type="ARBA" id="ARBA00012693"/>
    </source>
</evidence>
<evidence type="ECO:0000256" key="6">
    <source>
        <dbReference type="ARBA" id="ARBA00049112"/>
    </source>
</evidence>
<dbReference type="InterPro" id="IPR006218">
    <property type="entry name" value="DAHP1/KDSA"/>
</dbReference>
<dbReference type="HAMAP" id="MF_00056">
    <property type="entry name" value="KDO8P_synth"/>
    <property type="match status" value="1"/>
</dbReference>
<dbReference type="Pfam" id="PF00793">
    <property type="entry name" value="DAHP_synth_1"/>
    <property type="match status" value="1"/>
</dbReference>
<dbReference type="GO" id="GO:0005737">
    <property type="term" value="C:cytoplasm"/>
    <property type="evidence" value="ECO:0007669"/>
    <property type="project" value="UniProtKB-SubCell"/>
</dbReference>
<evidence type="ECO:0000259" key="7">
    <source>
        <dbReference type="Pfam" id="PF00793"/>
    </source>
</evidence>
<proteinExistence type="inferred from homology"/>
<gene>
    <name evidence="8" type="ORF">MNBD_NITROSPINAE02-1897</name>
</gene>
<dbReference type="AlphaFoldDB" id="A0A3B1CF69"/>
<dbReference type="SUPFAM" id="SSF51569">
    <property type="entry name" value="Aldolase"/>
    <property type="match status" value="1"/>
</dbReference>
<dbReference type="EMBL" id="UOGE01000078">
    <property type="protein sequence ID" value="VAX22694.1"/>
    <property type="molecule type" value="Genomic_DNA"/>
</dbReference>
<name>A0A3B1CF69_9ZZZZ</name>
<comment type="similarity">
    <text evidence="2">Belongs to the KdsA family.</text>
</comment>
<comment type="subcellular location">
    <subcellularLocation>
        <location evidence="1">Cytoplasm</location>
    </subcellularLocation>
</comment>
<organism evidence="8">
    <name type="scientific">hydrothermal vent metagenome</name>
    <dbReference type="NCBI Taxonomy" id="652676"/>
    <lineage>
        <taxon>unclassified sequences</taxon>
        <taxon>metagenomes</taxon>
        <taxon>ecological metagenomes</taxon>
    </lineage>
</organism>
<comment type="catalytic activity">
    <reaction evidence="6">
        <text>D-arabinose 5-phosphate + phosphoenolpyruvate + H2O = 3-deoxy-alpha-D-manno-2-octulosonate-8-phosphate + phosphate</text>
        <dbReference type="Rhea" id="RHEA:14053"/>
        <dbReference type="ChEBI" id="CHEBI:15377"/>
        <dbReference type="ChEBI" id="CHEBI:43474"/>
        <dbReference type="ChEBI" id="CHEBI:57693"/>
        <dbReference type="ChEBI" id="CHEBI:58702"/>
        <dbReference type="ChEBI" id="CHEBI:85985"/>
        <dbReference type="EC" id="2.5.1.55"/>
    </reaction>
</comment>
<accession>A0A3B1CF69</accession>
<evidence type="ECO:0000256" key="1">
    <source>
        <dbReference type="ARBA" id="ARBA00004496"/>
    </source>
</evidence>
<sequence length="274" mass="29177">MSVIIDPGPIVFDNDAPLVFIGGPCVIENESHALRCAEDIKKITDEVGIGFVYKSSFDKANRTSVHSFRGVGIDEGLRILQKVRESIGVPVLSDVHTPQEATISGEVIDILQIPALLSRQTDLLLAAGATGKAVNVKKGQFMAPWDMKNAIEKVKSAGNDRALVTERGVSFGYNTLVADMASLYELARLGAPVIFDAGHSVQRPGGLGTKSGGNRDLIPTLSRAAVGAKVAGIFLEAHPDPDNAPCDGPNMWPIGDLKTLLVTLKEIDEIVKSK</sequence>
<dbReference type="InterPro" id="IPR013785">
    <property type="entry name" value="Aldolase_TIM"/>
</dbReference>
<dbReference type="GO" id="GO:0008676">
    <property type="term" value="F:3-deoxy-8-phosphooctulonate synthase activity"/>
    <property type="evidence" value="ECO:0007669"/>
    <property type="project" value="UniProtKB-EC"/>
</dbReference>
<evidence type="ECO:0000256" key="2">
    <source>
        <dbReference type="ARBA" id="ARBA00010499"/>
    </source>
</evidence>
<keyword evidence="5 8" id="KW-0808">Transferase</keyword>
<keyword evidence="4" id="KW-0963">Cytoplasm</keyword>
<protein>
    <recommendedName>
        <fullName evidence="3">3-deoxy-8-phosphooctulonate synthase</fullName>
        <ecNumber evidence="3">2.5.1.55</ecNumber>
    </recommendedName>
</protein>
<dbReference type="InterPro" id="IPR006269">
    <property type="entry name" value="KDO8P_synthase"/>
</dbReference>
<dbReference type="EC" id="2.5.1.55" evidence="3"/>
<dbReference type="NCBIfam" id="TIGR01362">
    <property type="entry name" value="KDO8P_synth"/>
    <property type="match status" value="1"/>
</dbReference>
<dbReference type="PANTHER" id="PTHR21057">
    <property type="entry name" value="PHOSPHO-2-DEHYDRO-3-DEOXYHEPTONATE ALDOLASE"/>
    <property type="match status" value="1"/>
</dbReference>
<evidence type="ECO:0000256" key="4">
    <source>
        <dbReference type="ARBA" id="ARBA00022490"/>
    </source>
</evidence>
<dbReference type="Gene3D" id="3.20.20.70">
    <property type="entry name" value="Aldolase class I"/>
    <property type="match status" value="1"/>
</dbReference>
<dbReference type="NCBIfam" id="NF003543">
    <property type="entry name" value="PRK05198.1"/>
    <property type="match status" value="1"/>
</dbReference>
<evidence type="ECO:0000256" key="5">
    <source>
        <dbReference type="ARBA" id="ARBA00022679"/>
    </source>
</evidence>
<evidence type="ECO:0000313" key="8">
    <source>
        <dbReference type="EMBL" id="VAX22694.1"/>
    </source>
</evidence>